<protein>
    <submittedName>
        <fullName evidence="1">Uncharacterized protein</fullName>
    </submittedName>
</protein>
<dbReference type="Proteomes" id="UP000502894">
    <property type="component" value="Chromosome"/>
</dbReference>
<dbReference type="KEGG" id="lant:TUM19329_02720"/>
<accession>A0A6F8T0C4</accession>
<gene>
    <name evidence="1" type="ORF">TUM19329_02720</name>
</gene>
<sequence>MINIHDLFLIESMEEAKKILRMGCNNELQLYVINQHNNLPYKLTLGDLDKVRSSVPERIEIVVQFEECNPFTKILDSYNLPQNVSYLDLRIEKSKYKEIVESKTPSKEAKSYITPALELMYKAIDEFWLNFDPSHPPKKEAIIEWIEKQGATQRVANAIDTLIRPEKYRSGGNK</sequence>
<dbReference type="EMBL" id="AP022839">
    <property type="protein sequence ID" value="BCA93911.1"/>
    <property type="molecule type" value="Genomic_DNA"/>
</dbReference>
<name>A0A6F8T0C4_9GAMM</name>
<dbReference type="AlphaFoldDB" id="A0A6F8T0C4"/>
<organism evidence="1 2">
    <name type="scientific">Legionella antarctica</name>
    <dbReference type="NCBI Taxonomy" id="2708020"/>
    <lineage>
        <taxon>Bacteria</taxon>
        <taxon>Pseudomonadati</taxon>
        <taxon>Pseudomonadota</taxon>
        <taxon>Gammaproteobacteria</taxon>
        <taxon>Legionellales</taxon>
        <taxon>Legionellaceae</taxon>
        <taxon>Legionella</taxon>
    </lineage>
</organism>
<evidence type="ECO:0000313" key="1">
    <source>
        <dbReference type="EMBL" id="BCA93911.1"/>
    </source>
</evidence>
<proteinExistence type="predicted"/>
<evidence type="ECO:0000313" key="2">
    <source>
        <dbReference type="Proteomes" id="UP000502894"/>
    </source>
</evidence>
<keyword evidence="2" id="KW-1185">Reference proteome</keyword>
<reference evidence="1" key="1">
    <citation type="journal article" date="2020" name="Microbiol. Resour. Announc.">
        <title>Complete Genome Sequence of Novel Psychrotolerant Legionella Strain TUM19329, Isolated from Antarctic Lake Sediment.</title>
        <authorList>
            <person name="Shimada S."/>
            <person name="Nakai R."/>
            <person name="Aoki K."/>
            <person name="Shimoeda N."/>
            <person name="Ohno G."/>
            <person name="Miyazaki Y."/>
            <person name="Kudoh S."/>
            <person name="Imura S."/>
            <person name="Watanabe K."/>
            <person name="Ishii Y."/>
            <person name="Tateda K."/>
        </authorList>
    </citation>
    <scope>NUCLEOTIDE SEQUENCE [LARGE SCALE GENOMIC DNA]</scope>
    <source>
        <strain evidence="1">TUM19329</strain>
    </source>
</reference>